<evidence type="ECO:0000256" key="2">
    <source>
        <dbReference type="SAM" id="SignalP"/>
    </source>
</evidence>
<feature type="region of interest" description="Disordered" evidence="1">
    <location>
        <begin position="122"/>
        <end position="165"/>
    </location>
</feature>
<evidence type="ECO:0000256" key="1">
    <source>
        <dbReference type="SAM" id="MobiDB-lite"/>
    </source>
</evidence>
<dbReference type="OrthoDB" id="4384179at2759"/>
<evidence type="ECO:0000313" key="3">
    <source>
        <dbReference type="EMBL" id="KJK68140.1"/>
    </source>
</evidence>
<feature type="chain" id="PRO_5012362063" evidence="2">
    <location>
        <begin position="16"/>
        <end position="227"/>
    </location>
</feature>
<reference evidence="3 4" key="1">
    <citation type="submission" date="2015-02" db="EMBL/GenBank/DDBJ databases">
        <title>Draft genome sequence of Aspergillus parasiticus SU-1.</title>
        <authorList>
            <person name="Yu J."/>
            <person name="Fedorova N."/>
            <person name="Yin Y."/>
            <person name="Losada L."/>
            <person name="Zafar N."/>
            <person name="Taujale R."/>
            <person name="Ehrlich K.C."/>
            <person name="Bhatnagar D."/>
            <person name="Cleveland T.E."/>
            <person name="Bennett J.W."/>
            <person name="Nierman W.C."/>
        </authorList>
    </citation>
    <scope>NUCLEOTIDE SEQUENCE [LARGE SCALE GENOMIC DNA]</scope>
    <source>
        <strain evidence="4">ATCC 56775 / NRRL 5862 / SRRC 143 / SU-1</strain>
    </source>
</reference>
<accession>A0A0F0IKC6</accession>
<comment type="caution">
    <text evidence="3">The sequence shown here is derived from an EMBL/GenBank/DDBJ whole genome shotgun (WGS) entry which is preliminary data.</text>
</comment>
<protein>
    <submittedName>
        <fullName evidence="3">Uncharacterized protein</fullName>
    </submittedName>
</protein>
<sequence>MKVAIFSTLLPLVLALPAPQGIEQAQSTEGKLPWKKGSVCLALTEDCMGTIGWCNLEAQRRKEFGAREKCLAQRERRPADAPKLPWIKGTGYDCAYALTPEERCYGTATFCREGLYPQDQYRDEQECLSDREDAPADAKKQQARPDTEPKAKKPFLQPAPDSDTSCMTFDRGSERCVGTRYYCTNDIMKFPYTDEDGSVYNSAAECLDARESEPQSADPDRIVFPDN</sequence>
<feature type="signal peptide" evidence="2">
    <location>
        <begin position="1"/>
        <end position="15"/>
    </location>
</feature>
<gene>
    <name evidence="3" type="ORF">P875_00108571</name>
</gene>
<dbReference type="Proteomes" id="UP000033540">
    <property type="component" value="Unassembled WGS sequence"/>
</dbReference>
<proteinExistence type="predicted"/>
<keyword evidence="2" id="KW-0732">Signal</keyword>
<feature type="compositionally biased region" description="Basic and acidic residues" evidence="1">
    <location>
        <begin position="122"/>
        <end position="151"/>
    </location>
</feature>
<evidence type="ECO:0000313" key="4">
    <source>
        <dbReference type="Proteomes" id="UP000033540"/>
    </source>
</evidence>
<name>A0A0F0IKC6_ASPPU</name>
<dbReference type="AlphaFoldDB" id="A0A0F0IKC6"/>
<organism evidence="3 4">
    <name type="scientific">Aspergillus parasiticus (strain ATCC 56775 / NRRL 5862 / SRRC 143 / SU-1)</name>
    <dbReference type="NCBI Taxonomy" id="1403190"/>
    <lineage>
        <taxon>Eukaryota</taxon>
        <taxon>Fungi</taxon>
        <taxon>Dikarya</taxon>
        <taxon>Ascomycota</taxon>
        <taxon>Pezizomycotina</taxon>
        <taxon>Eurotiomycetes</taxon>
        <taxon>Eurotiomycetidae</taxon>
        <taxon>Eurotiales</taxon>
        <taxon>Aspergillaceae</taxon>
        <taxon>Aspergillus</taxon>
        <taxon>Aspergillus subgen. Circumdati</taxon>
    </lineage>
</organism>
<dbReference type="EMBL" id="JZEE01000145">
    <property type="protein sequence ID" value="KJK68140.1"/>
    <property type="molecule type" value="Genomic_DNA"/>
</dbReference>